<dbReference type="InterPro" id="IPR039448">
    <property type="entry name" value="Beta_helix"/>
</dbReference>
<dbReference type="InterPro" id="IPR011050">
    <property type="entry name" value="Pectin_lyase_fold/virulence"/>
</dbReference>
<protein>
    <submittedName>
        <fullName evidence="3">Phage tail protein</fullName>
    </submittedName>
</protein>
<feature type="domain" description="Bacteriophage P22 tailspike N-terminal" evidence="1">
    <location>
        <begin position="4"/>
        <end position="115"/>
    </location>
</feature>
<dbReference type="InterPro" id="IPR009093">
    <property type="entry name" value="P22_tailspike_N"/>
</dbReference>
<dbReference type="Gene3D" id="2.160.20.10">
    <property type="entry name" value="Single-stranded right-handed beta-helix, Pectin lyase-like"/>
    <property type="match status" value="1"/>
</dbReference>
<dbReference type="InterPro" id="IPR012334">
    <property type="entry name" value="Pectin_lyas_fold"/>
</dbReference>
<dbReference type="AlphaFoldDB" id="A0A751L395"/>
<proteinExistence type="predicted"/>
<reference evidence="3" key="1">
    <citation type="journal article" date="2018" name="Genome Biol.">
        <title>SKESA: strategic k-mer extension for scrupulous assemblies.</title>
        <authorList>
            <person name="Souvorov A."/>
            <person name="Agarwala R."/>
            <person name="Lipman D.J."/>
        </authorList>
    </citation>
    <scope>NUCLEOTIDE SEQUENCE</scope>
    <source>
        <strain evidence="3">CFIAFB20130229</strain>
    </source>
</reference>
<evidence type="ECO:0000313" key="3">
    <source>
        <dbReference type="EMBL" id="HAF6954507.1"/>
    </source>
</evidence>
<organism evidence="3">
    <name type="scientific">Salmonella enterica</name>
    <name type="common">Salmonella choleraesuis</name>
    <dbReference type="NCBI Taxonomy" id="28901"/>
    <lineage>
        <taxon>Bacteria</taxon>
        <taxon>Pseudomonadati</taxon>
        <taxon>Pseudomonadota</taxon>
        <taxon>Gammaproteobacteria</taxon>
        <taxon>Enterobacterales</taxon>
        <taxon>Enterobacteriaceae</taxon>
        <taxon>Salmonella</taxon>
    </lineage>
</organism>
<accession>A0A751L395</accession>
<comment type="caution">
    <text evidence="3">The sequence shown here is derived from an EMBL/GenBank/DDBJ whole genome shotgun (WGS) entry which is preliminary data.</text>
</comment>
<dbReference type="InterPro" id="IPR006626">
    <property type="entry name" value="PbH1"/>
</dbReference>
<dbReference type="SMART" id="SM00710">
    <property type="entry name" value="PbH1"/>
    <property type="match status" value="8"/>
</dbReference>
<feature type="domain" description="Right handed beta helix" evidence="2">
    <location>
        <begin position="214"/>
        <end position="384"/>
    </location>
</feature>
<dbReference type="SUPFAM" id="SSF51327">
    <property type="entry name" value="Head-binding domain of phage P22 tailspike protein"/>
    <property type="match status" value="1"/>
</dbReference>
<name>A0A751L395_SALER</name>
<dbReference type="SUPFAM" id="SSF51126">
    <property type="entry name" value="Pectin lyase-like"/>
    <property type="match status" value="2"/>
</dbReference>
<dbReference type="EMBL" id="DAAVZL010000016">
    <property type="protein sequence ID" value="HAF6954507.1"/>
    <property type="molecule type" value="Genomic_DNA"/>
</dbReference>
<gene>
    <name evidence="3" type="ORF">G9A79_003643</name>
</gene>
<dbReference type="Pfam" id="PF13229">
    <property type="entry name" value="Beta_helix"/>
    <property type="match status" value="1"/>
</dbReference>
<dbReference type="InterPro" id="IPR036730">
    <property type="entry name" value="P22_tailspike_N_sf"/>
</dbReference>
<dbReference type="Gene3D" id="2.170.14.10">
    <property type="entry name" value="Phage P22 tailspike-like, N-terminal domain"/>
    <property type="match status" value="1"/>
</dbReference>
<dbReference type="Pfam" id="PF09008">
    <property type="entry name" value="Head_binding"/>
    <property type="match status" value="1"/>
</dbReference>
<sequence>MTDSINANVVVSMPSQLFTMARSFKAVANGKIYIGKIDTDPVNPENQIQVYIDPEDGADPIPVAQPIIINAAGYPVYNGQITKFVTVEGHSMAIYDAYGSQQFYYPNVLKYDPDQLRQELAGPNGYLLIPSMDQHIKIQQWREEGDIRGWGAVDGGFNDSAILAALNSDSPSIKLGGRGFVSKVSDTINHKSNKVIHSGSLNFQFVGGTQQEKSGILMANIDNAKVIDVDITGTLDGGIRGYGGSNIVIDGVSVHDIGVSALTGECGMGIWFGDYAHYENQTDGLLIQNCRINNIGGVGIMRGDGIGVYNAKNFTIRNNNITTVNRMGISAGSDCLYFKIHGNYIGDILLAGIDIEPDAHYTASNFKIYNNTIIGFASRFVTATGGVGQLFGIDVHANTSYGKVYKNILSAGQYGTEAFHIGNNADEIEITDNDLIGGAVVIPLFIKTYDGSGSKHIKINRNRAKRTCKSFADVAMSEDVYISENVFSGNSSADSFFLRLSTISGLNVDYNRSSNTTNFIKSGDAGTTSNVKVTNNNIYTLSDGIDMLTSGSMSGIVFSANTILCPSANKGISLEVTGSGSISDIRLPDNVIYNATTKIYVTPSATGWGMLTKNSRADLSGVQNGTQLFELSRNRVTQFLNNAWYDG</sequence>
<evidence type="ECO:0000259" key="2">
    <source>
        <dbReference type="Pfam" id="PF13229"/>
    </source>
</evidence>
<reference evidence="3" key="2">
    <citation type="submission" date="2020-02" db="EMBL/GenBank/DDBJ databases">
        <authorList>
            <consortium name="NCBI Pathogen Detection Project"/>
        </authorList>
    </citation>
    <scope>NUCLEOTIDE SEQUENCE</scope>
    <source>
        <strain evidence="3">CFIAFB20130229</strain>
    </source>
</reference>
<evidence type="ECO:0000259" key="1">
    <source>
        <dbReference type="Pfam" id="PF09008"/>
    </source>
</evidence>